<keyword evidence="10" id="KW-0573">Peptidoglycan synthesis</keyword>
<keyword evidence="4" id="KW-0997">Cell inner membrane</keyword>
<evidence type="ECO:0000256" key="1">
    <source>
        <dbReference type="ARBA" id="ARBA00004167"/>
    </source>
</evidence>
<evidence type="ECO:0000256" key="10">
    <source>
        <dbReference type="ARBA" id="ARBA00022984"/>
    </source>
</evidence>
<dbReference type="InterPro" id="IPR012338">
    <property type="entry name" value="Beta-lactam/transpept-like"/>
</dbReference>
<dbReference type="HOGENOM" id="CLU_009289_1_2_5"/>
<dbReference type="GO" id="GO:0009002">
    <property type="term" value="F:serine-type D-Ala-D-Ala carboxypeptidase activity"/>
    <property type="evidence" value="ECO:0007669"/>
    <property type="project" value="InterPro"/>
</dbReference>
<dbReference type="STRING" id="391616.OA238_c08510"/>
<dbReference type="InterPro" id="IPR017790">
    <property type="entry name" value="Penicillin-binding_protein_2"/>
</dbReference>
<reference evidence="17 18" key="1">
    <citation type="journal article" date="2013" name="PLoS ONE">
        <title>Poles Apart: Arctic and Antarctic Octadecabacter strains Share High Genome Plasticity and a New Type of Xanthorhodopsin.</title>
        <authorList>
            <person name="Vollmers J."/>
            <person name="Voget S."/>
            <person name="Dietrich S."/>
            <person name="Gollnow K."/>
            <person name="Smits M."/>
            <person name="Meyer K."/>
            <person name="Brinkhoff T."/>
            <person name="Simon M."/>
            <person name="Daniel R."/>
        </authorList>
    </citation>
    <scope>NUCLEOTIDE SEQUENCE [LARGE SCALE GENOMIC DNA]</scope>
    <source>
        <strain evidence="17 18">238</strain>
    </source>
</reference>
<keyword evidence="18" id="KW-1185">Reference proteome</keyword>
<evidence type="ECO:0000259" key="16">
    <source>
        <dbReference type="Pfam" id="PF03717"/>
    </source>
</evidence>
<name>M9REP5_9RHOB</name>
<dbReference type="InterPro" id="IPR005311">
    <property type="entry name" value="PBP_dimer"/>
</dbReference>
<feature type="domain" description="Penicillin-binding protein transpeptidase" evidence="15">
    <location>
        <begin position="282"/>
        <end position="622"/>
    </location>
</feature>
<evidence type="ECO:0000256" key="14">
    <source>
        <dbReference type="SAM" id="MobiDB-lite"/>
    </source>
</evidence>
<keyword evidence="11" id="KW-1133">Transmembrane helix</keyword>
<evidence type="ECO:0000313" key="17">
    <source>
        <dbReference type="EMBL" id="AGI71064.1"/>
    </source>
</evidence>
<evidence type="ECO:0000256" key="6">
    <source>
        <dbReference type="ARBA" id="ARBA00022670"/>
    </source>
</evidence>
<evidence type="ECO:0000256" key="3">
    <source>
        <dbReference type="ARBA" id="ARBA00022475"/>
    </source>
</evidence>
<evidence type="ECO:0000256" key="9">
    <source>
        <dbReference type="ARBA" id="ARBA00022960"/>
    </source>
</evidence>
<feature type="region of interest" description="Disordered" evidence="14">
    <location>
        <begin position="1"/>
        <end position="25"/>
    </location>
</feature>
<dbReference type="Gene3D" id="3.40.710.10">
    <property type="entry name" value="DD-peptidase/beta-lactamase superfamily"/>
    <property type="match status" value="1"/>
</dbReference>
<evidence type="ECO:0000259" key="15">
    <source>
        <dbReference type="Pfam" id="PF00905"/>
    </source>
</evidence>
<dbReference type="NCBIfam" id="TIGR03423">
    <property type="entry name" value="pbp2_mrdA"/>
    <property type="match status" value="1"/>
</dbReference>
<dbReference type="GO" id="GO:0008658">
    <property type="term" value="F:penicillin binding"/>
    <property type="evidence" value="ECO:0007669"/>
    <property type="project" value="InterPro"/>
</dbReference>
<organism evidence="17 18">
    <name type="scientific">Octadecabacter arcticus 238</name>
    <dbReference type="NCBI Taxonomy" id="391616"/>
    <lineage>
        <taxon>Bacteria</taxon>
        <taxon>Pseudomonadati</taxon>
        <taxon>Pseudomonadota</taxon>
        <taxon>Alphaproteobacteria</taxon>
        <taxon>Rhodobacterales</taxon>
        <taxon>Roseobacteraceae</taxon>
        <taxon>Octadecabacter</taxon>
    </lineage>
</organism>
<keyword evidence="12" id="KW-0472">Membrane</keyword>
<accession>M9REP5</accession>
<dbReference type="InterPro" id="IPR001460">
    <property type="entry name" value="PCN-bd_Tpept"/>
</dbReference>
<keyword evidence="5" id="KW-0121">Carboxypeptidase</keyword>
<comment type="subcellular location">
    <subcellularLocation>
        <location evidence="2">Cell membrane</location>
    </subcellularLocation>
    <subcellularLocation>
        <location evidence="1">Membrane</location>
        <topology evidence="1">Single-pass membrane protein</topology>
    </subcellularLocation>
</comment>
<dbReference type="GO" id="GO:0008360">
    <property type="term" value="P:regulation of cell shape"/>
    <property type="evidence" value="ECO:0007669"/>
    <property type="project" value="UniProtKB-KW"/>
</dbReference>
<dbReference type="InterPro" id="IPR050515">
    <property type="entry name" value="Beta-lactam/transpept"/>
</dbReference>
<dbReference type="PANTHER" id="PTHR30627:SF2">
    <property type="entry name" value="PEPTIDOGLYCAN D,D-TRANSPEPTIDASE MRDA"/>
    <property type="match status" value="1"/>
</dbReference>
<dbReference type="Pfam" id="PF03717">
    <property type="entry name" value="PBP_dimer"/>
    <property type="match status" value="1"/>
</dbReference>
<dbReference type="EMBL" id="CP003742">
    <property type="protein sequence ID" value="AGI71064.1"/>
    <property type="molecule type" value="Genomic_DNA"/>
</dbReference>
<keyword evidence="6" id="KW-0645">Protease</keyword>
<dbReference type="GO" id="GO:0071555">
    <property type="term" value="P:cell wall organization"/>
    <property type="evidence" value="ECO:0007669"/>
    <property type="project" value="UniProtKB-KW"/>
</dbReference>
<dbReference type="GO" id="GO:0009252">
    <property type="term" value="P:peptidoglycan biosynthetic process"/>
    <property type="evidence" value="ECO:0007669"/>
    <property type="project" value="UniProtKB-KW"/>
</dbReference>
<dbReference type="InterPro" id="IPR036138">
    <property type="entry name" value="PBP_dimer_sf"/>
</dbReference>
<protein>
    <submittedName>
        <fullName evidence="17">Penicillin-binding protein2</fullName>
    </submittedName>
</protein>
<evidence type="ECO:0000256" key="11">
    <source>
        <dbReference type="ARBA" id="ARBA00022989"/>
    </source>
</evidence>
<dbReference type="Pfam" id="PF00905">
    <property type="entry name" value="Transpeptidase"/>
    <property type="match status" value="1"/>
</dbReference>
<dbReference type="eggNOG" id="COG0768">
    <property type="taxonomic scope" value="Bacteria"/>
</dbReference>
<keyword evidence="9" id="KW-0133">Cell shape</keyword>
<keyword evidence="7" id="KW-0812">Transmembrane</keyword>
<gene>
    <name evidence="17" type="primary">mrdA</name>
    <name evidence="17" type="ORF">OA238_c08510</name>
</gene>
<keyword evidence="8" id="KW-0378">Hydrolase</keyword>
<evidence type="ECO:0000256" key="13">
    <source>
        <dbReference type="ARBA" id="ARBA00023316"/>
    </source>
</evidence>
<dbReference type="Gene3D" id="3.90.1310.10">
    <property type="entry name" value="Penicillin-binding protein 2a (Domain 2)"/>
    <property type="match status" value="1"/>
</dbReference>
<evidence type="ECO:0000256" key="7">
    <source>
        <dbReference type="ARBA" id="ARBA00022692"/>
    </source>
</evidence>
<dbReference type="GO" id="GO:0071972">
    <property type="term" value="F:peptidoglycan L,D-transpeptidase activity"/>
    <property type="evidence" value="ECO:0007669"/>
    <property type="project" value="TreeGrafter"/>
</dbReference>
<evidence type="ECO:0000313" key="18">
    <source>
        <dbReference type="Proteomes" id="UP000004688"/>
    </source>
</evidence>
<proteinExistence type="predicted"/>
<evidence type="ECO:0000256" key="2">
    <source>
        <dbReference type="ARBA" id="ARBA00004236"/>
    </source>
</evidence>
<evidence type="ECO:0000256" key="8">
    <source>
        <dbReference type="ARBA" id="ARBA00022801"/>
    </source>
</evidence>
<evidence type="ECO:0000256" key="5">
    <source>
        <dbReference type="ARBA" id="ARBA00022645"/>
    </source>
</evidence>
<dbReference type="SUPFAM" id="SSF56601">
    <property type="entry name" value="beta-lactamase/transpeptidase-like"/>
    <property type="match status" value="1"/>
</dbReference>
<keyword evidence="3" id="KW-1003">Cell membrane</keyword>
<sequence>MHSGIEYESAAPTMKRGPKETEDGARRLSRRALLLGTAQLGIIAALGARMASLQVDQADEFRMLAEENRINMGLIPPARGLIYDINGVVLADNAQHYTITMTREGAGDVDEILARLNRLVALDPERLEKAREELGARSPFVPVTVAERVSWQDVARVNVNAPALPGVVAELGRSRIYPQGLDMAHVVGYVGPVSDFDLSRIDDRDPLLQIPRFQIGKTMVENRLERDLRGSAGTKRVEVNAAGRVMRELDRVEGTPGADVQLTVDARLQNYIQARLSGESAAAIVIEVTNGDIKGIGSAPSFDPNVFVQGISVALWDELNERGVDASLHRRPLAAKTVQGTYPPGSTFKMVTALAALEDGAIGPDETVRCVGHLDVSDVRFHCWKRAGHGNMNLNESLKQSCDVYYYEVSQRVGIDKIAAMGRKLGLGERHDLPMSAIRTGIMPDKAWKREARGEDWRIGDTVNASIGQGYVLTSPLQLAVMTARIATGRAVKPRLVRSIDGVDEPSGAGESLGLNENNLRRVRGAMYDVSNHPRGTGYRTRIATEEFRIAGKTGTSQVRRITQAERDAGVTRNEDLPWNRRDHALFVAFAPADNPKYAIAVVVEHGGGGSTAAAPIARDVMLQALYEGTPPLSAYPSASRGQIADQQRRLNDLIRDIQPGRNADEA</sequence>
<evidence type="ECO:0000256" key="4">
    <source>
        <dbReference type="ARBA" id="ARBA00022519"/>
    </source>
</evidence>
<dbReference type="KEGG" id="oar:OA238_c08510"/>
<dbReference type="GO" id="GO:0005886">
    <property type="term" value="C:plasma membrane"/>
    <property type="evidence" value="ECO:0007669"/>
    <property type="project" value="UniProtKB-SubCell"/>
</dbReference>
<dbReference type="SUPFAM" id="SSF56519">
    <property type="entry name" value="Penicillin binding protein dimerisation domain"/>
    <property type="match status" value="1"/>
</dbReference>
<dbReference type="PANTHER" id="PTHR30627">
    <property type="entry name" value="PEPTIDOGLYCAN D,D-TRANSPEPTIDASE"/>
    <property type="match status" value="1"/>
</dbReference>
<feature type="domain" description="Penicillin-binding protein dimerisation" evidence="16">
    <location>
        <begin position="75"/>
        <end position="249"/>
    </location>
</feature>
<evidence type="ECO:0000256" key="12">
    <source>
        <dbReference type="ARBA" id="ARBA00023136"/>
    </source>
</evidence>
<dbReference type="Proteomes" id="UP000004688">
    <property type="component" value="Chromosome"/>
</dbReference>
<dbReference type="AlphaFoldDB" id="M9REP5"/>
<dbReference type="GO" id="GO:0006508">
    <property type="term" value="P:proteolysis"/>
    <property type="evidence" value="ECO:0007669"/>
    <property type="project" value="UniProtKB-KW"/>
</dbReference>
<keyword evidence="13" id="KW-0961">Cell wall biogenesis/degradation</keyword>